<dbReference type="Proteomes" id="UP000799424">
    <property type="component" value="Unassembled WGS sequence"/>
</dbReference>
<accession>A0A6A6ZYS2</accession>
<dbReference type="PANTHER" id="PTHR42083:SF1">
    <property type="entry name" value="MARVEL DOMAIN-CONTAINING PROTEIN"/>
    <property type="match status" value="1"/>
</dbReference>
<evidence type="ECO:0000313" key="3">
    <source>
        <dbReference type="EMBL" id="KAF2825577.1"/>
    </source>
</evidence>
<sequence>MGVHKLSSNQPAATDAPPPQYAPPTMPPPPYFKTQFISPSSFKAAINTKLNQPLVSLFRLSVRFLQFAFALASGISYALELSRGSISEQTPFIYTQVVLGLTLTTLLMDSITVRRYRFTWMVEWVLVVLWFVCFAVFYQAYLEGAVKPQYQSANLGRMKRAVWCNLINALLWVGSAIFSSAMCCTGVKAAIQNKLQKRRQRKGKNNMVQKMEEMESGTVDAEST</sequence>
<dbReference type="AlphaFoldDB" id="A0A6A6ZYS2"/>
<dbReference type="EMBL" id="MU006227">
    <property type="protein sequence ID" value="KAF2825577.1"/>
    <property type="molecule type" value="Genomic_DNA"/>
</dbReference>
<protein>
    <recommendedName>
        <fullName evidence="5">MARVEL domain-containing protein</fullName>
    </recommendedName>
</protein>
<feature type="region of interest" description="Disordered" evidence="1">
    <location>
        <begin position="1"/>
        <end position="24"/>
    </location>
</feature>
<feature type="transmembrane region" description="Helical" evidence="2">
    <location>
        <begin position="91"/>
        <end position="108"/>
    </location>
</feature>
<feature type="transmembrane region" description="Helical" evidence="2">
    <location>
        <begin position="169"/>
        <end position="191"/>
    </location>
</feature>
<organism evidence="3 4">
    <name type="scientific">Ophiobolus disseminans</name>
    <dbReference type="NCBI Taxonomy" id="1469910"/>
    <lineage>
        <taxon>Eukaryota</taxon>
        <taxon>Fungi</taxon>
        <taxon>Dikarya</taxon>
        <taxon>Ascomycota</taxon>
        <taxon>Pezizomycotina</taxon>
        <taxon>Dothideomycetes</taxon>
        <taxon>Pleosporomycetidae</taxon>
        <taxon>Pleosporales</taxon>
        <taxon>Pleosporineae</taxon>
        <taxon>Phaeosphaeriaceae</taxon>
        <taxon>Ophiobolus</taxon>
    </lineage>
</organism>
<evidence type="ECO:0000256" key="1">
    <source>
        <dbReference type="SAM" id="MobiDB-lite"/>
    </source>
</evidence>
<name>A0A6A6ZYS2_9PLEO</name>
<reference evidence="3" key="1">
    <citation type="journal article" date="2020" name="Stud. Mycol.">
        <title>101 Dothideomycetes genomes: a test case for predicting lifestyles and emergence of pathogens.</title>
        <authorList>
            <person name="Haridas S."/>
            <person name="Albert R."/>
            <person name="Binder M."/>
            <person name="Bloem J."/>
            <person name="Labutti K."/>
            <person name="Salamov A."/>
            <person name="Andreopoulos B."/>
            <person name="Baker S."/>
            <person name="Barry K."/>
            <person name="Bills G."/>
            <person name="Bluhm B."/>
            <person name="Cannon C."/>
            <person name="Castanera R."/>
            <person name="Culley D."/>
            <person name="Daum C."/>
            <person name="Ezra D."/>
            <person name="Gonzalez J."/>
            <person name="Henrissat B."/>
            <person name="Kuo A."/>
            <person name="Liang C."/>
            <person name="Lipzen A."/>
            <person name="Lutzoni F."/>
            <person name="Magnuson J."/>
            <person name="Mondo S."/>
            <person name="Nolan M."/>
            <person name="Ohm R."/>
            <person name="Pangilinan J."/>
            <person name="Park H.-J."/>
            <person name="Ramirez L."/>
            <person name="Alfaro M."/>
            <person name="Sun H."/>
            <person name="Tritt A."/>
            <person name="Yoshinaga Y."/>
            <person name="Zwiers L.-H."/>
            <person name="Turgeon B."/>
            <person name="Goodwin S."/>
            <person name="Spatafora J."/>
            <person name="Crous P."/>
            <person name="Grigoriev I."/>
        </authorList>
    </citation>
    <scope>NUCLEOTIDE SEQUENCE</scope>
    <source>
        <strain evidence="3">CBS 113818</strain>
    </source>
</reference>
<keyword evidence="2" id="KW-0472">Membrane</keyword>
<feature type="transmembrane region" description="Helical" evidence="2">
    <location>
        <begin position="120"/>
        <end position="141"/>
    </location>
</feature>
<keyword evidence="2" id="KW-1133">Transmembrane helix</keyword>
<keyword evidence="2" id="KW-0812">Transmembrane</keyword>
<dbReference type="PANTHER" id="PTHR42083">
    <property type="entry name" value="MARVEL DOMAIN-CONTAINING PROTEIN"/>
    <property type="match status" value="1"/>
</dbReference>
<dbReference type="OrthoDB" id="5363290at2759"/>
<evidence type="ECO:0008006" key="5">
    <source>
        <dbReference type="Google" id="ProtNLM"/>
    </source>
</evidence>
<evidence type="ECO:0000313" key="4">
    <source>
        <dbReference type="Proteomes" id="UP000799424"/>
    </source>
</evidence>
<proteinExistence type="predicted"/>
<gene>
    <name evidence="3" type="ORF">CC86DRAFT_324047</name>
</gene>
<keyword evidence="4" id="KW-1185">Reference proteome</keyword>
<evidence type="ECO:0000256" key="2">
    <source>
        <dbReference type="SAM" id="Phobius"/>
    </source>
</evidence>
<feature type="transmembrane region" description="Helical" evidence="2">
    <location>
        <begin position="60"/>
        <end position="79"/>
    </location>
</feature>